<sequence length="470" mass="51197">MVGAGKNESFNPAQATSALINVAMCCAVFDCLLSITPSGRLRPMLATSWSADAASETWTFQLRQGVRWHDGTEFTADDVLYSLRWMAKPGNGMNANVAAVDLDHLKKTGPYTVTIPLKQAGPLFPYSLSMAWIIKNKTTDFTRPVGTGPFVFGSLARGERSTCRRNPAYWDTGKPYVNQLSFYSLQDDTARLNALLAGEIDIMAQVPATQARTQLYGDLRLIRSTGTSAQCFYMAVDRHPFNDARVRQAMRLIVDRQQLVDVALLGYGSVANDLFGKGLPYFDGALPQRTRDIRRAKELLAAAGHATGLTLNLRTSTVAPGMVEAATLFQQQAKKANVTINVTQVDPTSYFDPTRDYLKMPFAQSFWQGFYTLGDFYSSSVVTGAVGDETHWANKHTDALVAAAIAAPDARAAQAAWARVQAEQYDSGGYIWWGNIDNIDAASNKVGGLVPGPYQNLGLPTGLTEAFLAS</sequence>
<dbReference type="GO" id="GO:1904680">
    <property type="term" value="F:peptide transmembrane transporter activity"/>
    <property type="evidence" value="ECO:0007669"/>
    <property type="project" value="TreeGrafter"/>
</dbReference>
<protein>
    <recommendedName>
        <fullName evidence="4">Solute-binding protein family 5 domain-containing protein</fullName>
    </recommendedName>
</protein>
<accession>A0A2J7YPJ4</accession>
<evidence type="ECO:0000313" key="6">
    <source>
        <dbReference type="Proteomes" id="UP000236520"/>
    </source>
</evidence>
<evidence type="ECO:0000259" key="4">
    <source>
        <dbReference type="Pfam" id="PF00496"/>
    </source>
</evidence>
<keyword evidence="6" id="KW-1185">Reference proteome</keyword>
<dbReference type="AlphaFoldDB" id="A0A2J7YPJ4"/>
<dbReference type="GO" id="GO:0015833">
    <property type="term" value="P:peptide transport"/>
    <property type="evidence" value="ECO:0007669"/>
    <property type="project" value="TreeGrafter"/>
</dbReference>
<dbReference type="Gene3D" id="3.90.76.10">
    <property type="entry name" value="Dipeptide-binding Protein, Domain 1"/>
    <property type="match status" value="1"/>
</dbReference>
<dbReference type="InterPro" id="IPR030678">
    <property type="entry name" value="Peptide/Ni-bd"/>
</dbReference>
<dbReference type="Proteomes" id="UP000236520">
    <property type="component" value="Unassembled WGS sequence"/>
</dbReference>
<evidence type="ECO:0000313" key="5">
    <source>
        <dbReference type="EMBL" id="PNG89936.1"/>
    </source>
</evidence>
<dbReference type="Pfam" id="PF00496">
    <property type="entry name" value="SBP_bac_5"/>
    <property type="match status" value="1"/>
</dbReference>
<dbReference type="CDD" id="cd08503">
    <property type="entry name" value="PBP2_NikA_DppA_OppA_like_17"/>
    <property type="match status" value="1"/>
</dbReference>
<dbReference type="InterPro" id="IPR000914">
    <property type="entry name" value="SBP_5_dom"/>
</dbReference>
<dbReference type="PIRSF" id="PIRSF002741">
    <property type="entry name" value="MppA"/>
    <property type="match status" value="1"/>
</dbReference>
<dbReference type="RefSeq" id="WP_180990780.1">
    <property type="nucleotide sequence ID" value="NZ_LJIW01000002.1"/>
</dbReference>
<dbReference type="GO" id="GO:0043190">
    <property type="term" value="C:ATP-binding cassette (ABC) transporter complex"/>
    <property type="evidence" value="ECO:0007669"/>
    <property type="project" value="InterPro"/>
</dbReference>
<dbReference type="PANTHER" id="PTHR30290">
    <property type="entry name" value="PERIPLASMIC BINDING COMPONENT OF ABC TRANSPORTER"/>
    <property type="match status" value="1"/>
</dbReference>
<comment type="similarity">
    <text evidence="1">Belongs to the bacterial solute-binding protein 5 family.</text>
</comment>
<evidence type="ECO:0000256" key="2">
    <source>
        <dbReference type="ARBA" id="ARBA00022448"/>
    </source>
</evidence>
<dbReference type="GO" id="GO:0042597">
    <property type="term" value="C:periplasmic space"/>
    <property type="evidence" value="ECO:0007669"/>
    <property type="project" value="UniProtKB-ARBA"/>
</dbReference>
<dbReference type="PANTHER" id="PTHR30290:SF9">
    <property type="entry name" value="OLIGOPEPTIDE-BINDING PROTEIN APPA"/>
    <property type="match status" value="1"/>
</dbReference>
<proteinExistence type="inferred from homology"/>
<dbReference type="SUPFAM" id="SSF53850">
    <property type="entry name" value="Periplasmic binding protein-like II"/>
    <property type="match status" value="1"/>
</dbReference>
<dbReference type="EMBL" id="LJIW01000002">
    <property type="protein sequence ID" value="PNG89936.1"/>
    <property type="molecule type" value="Genomic_DNA"/>
</dbReference>
<feature type="domain" description="Solute-binding protein family 5" evidence="4">
    <location>
        <begin position="41"/>
        <end position="383"/>
    </location>
</feature>
<reference evidence="5 6" key="1">
    <citation type="submission" date="2015-09" db="EMBL/GenBank/DDBJ databases">
        <title>Genome sequence, genome mining and natural product profiling of a biocontrol bacterium Streptomyces malaysiensis F913.</title>
        <authorList>
            <person name="Xu Y."/>
            <person name="Wei J."/>
            <person name="Xie J."/>
            <person name="Li T."/>
            <person name="Zhou Z."/>
        </authorList>
    </citation>
    <scope>NUCLEOTIDE SEQUENCE [LARGE SCALE GENOMIC DNA]</scope>
    <source>
        <strain evidence="5 6">F913</strain>
    </source>
</reference>
<keyword evidence="2" id="KW-0813">Transport</keyword>
<evidence type="ECO:0000256" key="3">
    <source>
        <dbReference type="ARBA" id="ARBA00022729"/>
    </source>
</evidence>
<comment type="caution">
    <text evidence="5">The sequence shown here is derived from an EMBL/GenBank/DDBJ whole genome shotgun (WGS) entry which is preliminary data.</text>
</comment>
<dbReference type="Gene3D" id="3.40.190.10">
    <property type="entry name" value="Periplasmic binding protein-like II"/>
    <property type="match status" value="1"/>
</dbReference>
<organism evidence="5 6">
    <name type="scientific">Streptomyces malaysiensis</name>
    <dbReference type="NCBI Taxonomy" id="92644"/>
    <lineage>
        <taxon>Bacteria</taxon>
        <taxon>Bacillati</taxon>
        <taxon>Actinomycetota</taxon>
        <taxon>Actinomycetes</taxon>
        <taxon>Kitasatosporales</taxon>
        <taxon>Streptomycetaceae</taxon>
        <taxon>Streptomyces</taxon>
        <taxon>Streptomyces violaceusniger group</taxon>
    </lineage>
</organism>
<keyword evidence="3" id="KW-0732">Signal</keyword>
<dbReference type="Gene3D" id="3.10.105.10">
    <property type="entry name" value="Dipeptide-binding Protein, Domain 3"/>
    <property type="match status" value="1"/>
</dbReference>
<dbReference type="InterPro" id="IPR039424">
    <property type="entry name" value="SBP_5"/>
</dbReference>
<evidence type="ECO:0000256" key="1">
    <source>
        <dbReference type="ARBA" id="ARBA00005695"/>
    </source>
</evidence>
<name>A0A2J7YPJ4_STRMQ</name>
<gene>
    <name evidence="5" type="ORF">SMF913_25401</name>
</gene>